<dbReference type="SUPFAM" id="SSF47565">
    <property type="entry name" value="Insect pheromone/odorant-binding proteins"/>
    <property type="match status" value="1"/>
</dbReference>
<dbReference type="InterPro" id="IPR036728">
    <property type="entry name" value="PBP_GOBP_sf"/>
</dbReference>
<protein>
    <submittedName>
        <fullName evidence="2">Uncharacterized protein</fullName>
    </submittedName>
</protein>
<proteinExistence type="predicted"/>
<dbReference type="GO" id="GO:0005549">
    <property type="term" value="F:odorant binding"/>
    <property type="evidence" value="ECO:0007669"/>
    <property type="project" value="InterPro"/>
</dbReference>
<dbReference type="GeneID" id="105262817"/>
<keyword evidence="1" id="KW-1185">Reference proteome</keyword>
<organism evidence="1 2">
    <name type="scientific">Fopius arisanus</name>
    <dbReference type="NCBI Taxonomy" id="64838"/>
    <lineage>
        <taxon>Eukaryota</taxon>
        <taxon>Metazoa</taxon>
        <taxon>Ecdysozoa</taxon>
        <taxon>Arthropoda</taxon>
        <taxon>Hexapoda</taxon>
        <taxon>Insecta</taxon>
        <taxon>Pterygota</taxon>
        <taxon>Neoptera</taxon>
        <taxon>Endopterygota</taxon>
        <taxon>Hymenoptera</taxon>
        <taxon>Apocrita</taxon>
        <taxon>Ichneumonoidea</taxon>
        <taxon>Braconidae</taxon>
        <taxon>Opiinae</taxon>
        <taxon>Fopius</taxon>
    </lineage>
</organism>
<sequence>MDKLIGRIVLCGAILNLSSESAIREDMAVVRICNASDPIDVHIFNDYMMHHNFNHLENQAQHELACFLLCIYSEHHWMDRHGSFRVHNIRSWMLSAEQSEIDTEIILERCTKPVLSDPCNRAREFTECFWSTNQGMPRPSYHHALHSMIRKADLV</sequence>
<accession>A0A9R1TUT1</accession>
<dbReference type="Gene3D" id="1.10.238.20">
    <property type="entry name" value="Pheromone/general odorant binding protein domain"/>
    <property type="match status" value="1"/>
</dbReference>
<reference evidence="2" key="1">
    <citation type="submission" date="2025-08" db="UniProtKB">
        <authorList>
            <consortium name="RefSeq"/>
        </authorList>
    </citation>
    <scope>IDENTIFICATION</scope>
    <source>
        <strain evidence="2">USDA-PBARC FA_bdor</strain>
        <tissue evidence="2">Whole organism</tissue>
    </source>
</reference>
<dbReference type="Pfam" id="PF01395">
    <property type="entry name" value="PBP_GOBP"/>
    <property type="match status" value="1"/>
</dbReference>
<dbReference type="InterPro" id="IPR006170">
    <property type="entry name" value="PBP/GOBP"/>
</dbReference>
<dbReference type="AlphaFoldDB" id="A0A9R1TUT1"/>
<name>A0A9R1TUT1_9HYME</name>
<gene>
    <name evidence="2" type="primary">LOC105262817</name>
</gene>
<dbReference type="RefSeq" id="XP_011296922.1">
    <property type="nucleotide sequence ID" value="XM_011298620.1"/>
</dbReference>
<evidence type="ECO:0000313" key="1">
    <source>
        <dbReference type="Proteomes" id="UP000694866"/>
    </source>
</evidence>
<evidence type="ECO:0000313" key="2">
    <source>
        <dbReference type="RefSeq" id="XP_011296922.1"/>
    </source>
</evidence>
<dbReference type="CDD" id="cd23992">
    <property type="entry name" value="PBP_GOBP"/>
    <property type="match status" value="1"/>
</dbReference>
<dbReference type="Proteomes" id="UP000694866">
    <property type="component" value="Unplaced"/>
</dbReference>
<dbReference type="OrthoDB" id="6621861at2759"/>
<dbReference type="KEGG" id="fas:105262817"/>